<comment type="catalytic activity">
    <reaction evidence="10 11 12">
        <text>L-threonyl-[protein] + FAD = FMN-L-threonyl-[protein] + AMP + H(+)</text>
        <dbReference type="Rhea" id="RHEA:36847"/>
        <dbReference type="Rhea" id="RHEA-COMP:11060"/>
        <dbReference type="Rhea" id="RHEA-COMP:11061"/>
        <dbReference type="ChEBI" id="CHEBI:15378"/>
        <dbReference type="ChEBI" id="CHEBI:30013"/>
        <dbReference type="ChEBI" id="CHEBI:57692"/>
        <dbReference type="ChEBI" id="CHEBI:74257"/>
        <dbReference type="ChEBI" id="CHEBI:456215"/>
        <dbReference type="EC" id="2.7.1.180"/>
    </reaction>
</comment>
<comment type="similarity">
    <text evidence="11 12">Belongs to the ApbE family.</text>
</comment>
<evidence type="ECO:0000256" key="5">
    <source>
        <dbReference type="ARBA" id="ARBA00022679"/>
    </source>
</evidence>
<evidence type="ECO:0000256" key="2">
    <source>
        <dbReference type="ARBA" id="ARBA00011955"/>
    </source>
</evidence>
<dbReference type="EC" id="2.7.1.180" evidence="2 11"/>
<dbReference type="PANTHER" id="PTHR30040:SF2">
    <property type="entry name" value="FAD:PROTEIN FMN TRANSFERASE"/>
    <property type="match status" value="1"/>
</dbReference>
<comment type="function">
    <text evidence="12">Flavin transferase that catalyzes the transfer of the FMN moiety of FAD and its covalent binding to the hydroxyl group of a threonine residue in a target flavoprotein.</text>
</comment>
<dbReference type="InterPro" id="IPR003374">
    <property type="entry name" value="ApbE-like_sf"/>
</dbReference>
<comment type="subcellular location">
    <subcellularLocation>
        <location evidence="12">Cell inner membrane</location>
        <topology evidence="12">Lipid-anchor</topology>
        <orientation evidence="12">Periplasmic side</orientation>
    </subcellularLocation>
</comment>
<comment type="cofactor">
    <cofactor evidence="1 12">
        <name>Mg(2+)</name>
        <dbReference type="ChEBI" id="CHEBI:18420"/>
    </cofactor>
</comment>
<name>A0ABX9KDV4_9FUSO</name>
<organism evidence="13 14">
    <name type="scientific">Psychrilyobacter piezotolerans</name>
    <dbReference type="NCBI Taxonomy" id="2293438"/>
    <lineage>
        <taxon>Bacteria</taxon>
        <taxon>Fusobacteriati</taxon>
        <taxon>Fusobacteriota</taxon>
        <taxon>Fusobacteriia</taxon>
        <taxon>Fusobacteriales</taxon>
        <taxon>Fusobacteriaceae</taxon>
        <taxon>Psychrilyobacter</taxon>
    </lineage>
</organism>
<evidence type="ECO:0000256" key="8">
    <source>
        <dbReference type="ARBA" id="ARBA00022842"/>
    </source>
</evidence>
<evidence type="ECO:0000256" key="12">
    <source>
        <dbReference type="RuleBase" id="RU363002"/>
    </source>
</evidence>
<dbReference type="SUPFAM" id="SSF143631">
    <property type="entry name" value="ApbE-like"/>
    <property type="match status" value="1"/>
</dbReference>
<reference evidence="13 14" key="1">
    <citation type="submission" date="2018-08" db="EMBL/GenBank/DDBJ databases">
        <title>Draft genome sequence of Psychrilyobacter sp. strain SD5 isolated from Black Sea water.</title>
        <authorList>
            <person name="Yadav S."/>
            <person name="Villanueva L."/>
            <person name="Damste J.S.S."/>
        </authorList>
    </citation>
    <scope>NUCLEOTIDE SEQUENCE [LARGE SCALE GENOMIC DNA]</scope>
    <source>
        <strain evidence="13 14">SD5</strain>
    </source>
</reference>
<evidence type="ECO:0000256" key="1">
    <source>
        <dbReference type="ARBA" id="ARBA00001946"/>
    </source>
</evidence>
<accession>A0ABX9KDV4</accession>
<evidence type="ECO:0000256" key="11">
    <source>
        <dbReference type="PIRNR" id="PIRNR006268"/>
    </source>
</evidence>
<evidence type="ECO:0000313" key="14">
    <source>
        <dbReference type="Proteomes" id="UP000263486"/>
    </source>
</evidence>
<keyword evidence="6 11" id="KW-0479">Metal-binding</keyword>
<gene>
    <name evidence="13" type="ORF">DYH56_13555</name>
</gene>
<proteinExistence type="inferred from homology"/>
<dbReference type="Gene3D" id="3.10.520.10">
    <property type="entry name" value="ApbE-like domains"/>
    <property type="match status" value="1"/>
</dbReference>
<evidence type="ECO:0000256" key="10">
    <source>
        <dbReference type="ARBA" id="ARBA00048540"/>
    </source>
</evidence>
<keyword evidence="4 11" id="KW-0285">Flavoprotein</keyword>
<keyword evidence="12" id="KW-0449">Lipoprotein</keyword>
<keyword evidence="12" id="KW-1003">Cell membrane</keyword>
<evidence type="ECO:0000313" key="13">
    <source>
        <dbReference type="EMBL" id="REI39780.1"/>
    </source>
</evidence>
<protein>
    <recommendedName>
        <fullName evidence="3 11">FAD:protein FMN transferase</fullName>
        <ecNumber evidence="2 11">2.7.1.180</ecNumber>
    </recommendedName>
    <alternativeName>
        <fullName evidence="9 11">Flavin transferase</fullName>
    </alternativeName>
</protein>
<keyword evidence="14" id="KW-1185">Reference proteome</keyword>
<dbReference type="Pfam" id="PF02424">
    <property type="entry name" value="ApbE"/>
    <property type="match status" value="1"/>
</dbReference>
<dbReference type="InterPro" id="IPR024932">
    <property type="entry name" value="ApbE"/>
</dbReference>
<keyword evidence="8 11" id="KW-0460">Magnesium</keyword>
<evidence type="ECO:0000256" key="9">
    <source>
        <dbReference type="ARBA" id="ARBA00031306"/>
    </source>
</evidence>
<evidence type="ECO:0000256" key="7">
    <source>
        <dbReference type="ARBA" id="ARBA00022827"/>
    </source>
</evidence>
<evidence type="ECO:0000256" key="4">
    <source>
        <dbReference type="ARBA" id="ARBA00022630"/>
    </source>
</evidence>
<dbReference type="GO" id="GO:0016740">
    <property type="term" value="F:transferase activity"/>
    <property type="evidence" value="ECO:0007669"/>
    <property type="project" value="UniProtKB-KW"/>
</dbReference>
<keyword evidence="12" id="KW-0997">Cell inner membrane</keyword>
<dbReference type="Proteomes" id="UP000263486">
    <property type="component" value="Unassembled WGS sequence"/>
</dbReference>
<evidence type="ECO:0000256" key="3">
    <source>
        <dbReference type="ARBA" id="ARBA00016337"/>
    </source>
</evidence>
<keyword evidence="12" id="KW-0472">Membrane</keyword>
<dbReference type="RefSeq" id="WP_114643414.1">
    <property type="nucleotide sequence ID" value="NZ_JAACIO010000032.1"/>
</dbReference>
<sequence>MKKILLIFILLLLIGCGKKEKKKIVEKKFAFGTMIDMVVYSENPAKAKKAMDLAFEEIKRIDDKFNTHKEDSLTYKLNHNPGKFFELDSEGLHLFSGVEQIYNVSKTKYDITISPLMKVWGFFDESDRVKIPKKDELEKAVMMVDYSNLEVAGDKIRLKTSKNKIDTGSFLKGYAIHRAKIILAENKVEHAFISAISSIETLNTKPEGESWKVGLQNPEDPSKVYHIVGVDDKSMGVSGDYQIYVEIDGKKYHHLIDKETGYPVRDRKMVVVIGEDGFFADMYSTAFFSMPIEDVIAYVNYTDGLEVMIVKADMSEVYSDGFKKYMIK</sequence>
<keyword evidence="7 11" id="KW-0274">FAD</keyword>
<comment type="caution">
    <text evidence="13">The sequence shown here is derived from an EMBL/GenBank/DDBJ whole genome shotgun (WGS) entry which is preliminary data.</text>
</comment>
<evidence type="ECO:0000256" key="6">
    <source>
        <dbReference type="ARBA" id="ARBA00022723"/>
    </source>
</evidence>
<dbReference type="PROSITE" id="PS51257">
    <property type="entry name" value="PROKAR_LIPOPROTEIN"/>
    <property type="match status" value="1"/>
</dbReference>
<dbReference type="PANTHER" id="PTHR30040">
    <property type="entry name" value="THIAMINE BIOSYNTHESIS LIPOPROTEIN APBE"/>
    <property type="match status" value="1"/>
</dbReference>
<dbReference type="PIRSF" id="PIRSF006268">
    <property type="entry name" value="ApbE"/>
    <property type="match status" value="1"/>
</dbReference>
<keyword evidence="5 11" id="KW-0808">Transferase</keyword>
<dbReference type="EMBL" id="QUAJ01000032">
    <property type="protein sequence ID" value="REI39780.1"/>
    <property type="molecule type" value="Genomic_DNA"/>
</dbReference>